<keyword evidence="9" id="KW-1185">Reference proteome</keyword>
<evidence type="ECO:0000256" key="2">
    <source>
        <dbReference type="ARBA" id="ARBA00006228"/>
    </source>
</evidence>
<keyword evidence="5 7" id="KW-1133">Transmembrane helix</keyword>
<evidence type="ECO:0000313" key="8">
    <source>
        <dbReference type="EMBL" id="GAA0873847.1"/>
    </source>
</evidence>
<dbReference type="PIRSF" id="PIRSF019239">
    <property type="entry name" value="MrpE"/>
    <property type="match status" value="1"/>
</dbReference>
<evidence type="ECO:0000256" key="3">
    <source>
        <dbReference type="ARBA" id="ARBA00022475"/>
    </source>
</evidence>
<feature type="transmembrane region" description="Helical" evidence="7">
    <location>
        <begin position="50"/>
        <end position="66"/>
    </location>
</feature>
<dbReference type="PANTHER" id="PTHR34584">
    <property type="entry name" value="NA(+)/H(+) ANTIPORTER SUBUNIT E1"/>
    <property type="match status" value="1"/>
</dbReference>
<keyword evidence="4 7" id="KW-0812">Transmembrane</keyword>
<dbReference type="Proteomes" id="UP001501126">
    <property type="component" value="Unassembled WGS sequence"/>
</dbReference>
<organism evidence="8 9">
    <name type="scientific">Wandonia haliotis</name>
    <dbReference type="NCBI Taxonomy" id="574963"/>
    <lineage>
        <taxon>Bacteria</taxon>
        <taxon>Pseudomonadati</taxon>
        <taxon>Bacteroidota</taxon>
        <taxon>Flavobacteriia</taxon>
        <taxon>Flavobacteriales</taxon>
        <taxon>Crocinitomicaceae</taxon>
        <taxon>Wandonia</taxon>
    </lineage>
</organism>
<protein>
    <submittedName>
        <fullName evidence="8">Na+/H+ antiporter subunit E</fullName>
    </submittedName>
</protein>
<reference evidence="8 9" key="1">
    <citation type="journal article" date="2019" name="Int. J. Syst. Evol. Microbiol.">
        <title>The Global Catalogue of Microorganisms (GCM) 10K type strain sequencing project: providing services to taxonomists for standard genome sequencing and annotation.</title>
        <authorList>
            <consortium name="The Broad Institute Genomics Platform"/>
            <consortium name="The Broad Institute Genome Sequencing Center for Infectious Disease"/>
            <person name="Wu L."/>
            <person name="Ma J."/>
        </authorList>
    </citation>
    <scope>NUCLEOTIDE SEQUENCE [LARGE SCALE GENOMIC DNA]</scope>
    <source>
        <strain evidence="8 9">JCM 16083</strain>
    </source>
</reference>
<evidence type="ECO:0000256" key="4">
    <source>
        <dbReference type="ARBA" id="ARBA00022692"/>
    </source>
</evidence>
<comment type="caution">
    <text evidence="8">The sequence shown here is derived from an EMBL/GenBank/DDBJ whole genome shotgun (WGS) entry which is preliminary data.</text>
</comment>
<evidence type="ECO:0000313" key="9">
    <source>
        <dbReference type="Proteomes" id="UP001501126"/>
    </source>
</evidence>
<sequence length="158" mass="18436">MRIQFLLNIILTIVWMFLTGSLEVINFVFGFILSFFVLWIISHTNKSNKYFYLAPRIIGFFFYFLYELFRANILVAADVVTPKFYMKPGIVEVPLDAKSNLEITLLANLISLTPGTLSLDVSHDRKVLYVHAMYIEDKEKFIRSIKNGFEKRLLAILR</sequence>
<comment type="similarity">
    <text evidence="2">Belongs to the CPA3 antiporters (TC 2.A.63) subunit E family.</text>
</comment>
<keyword evidence="3" id="KW-1003">Cell membrane</keyword>
<dbReference type="InterPro" id="IPR002758">
    <property type="entry name" value="Cation_antiport_E"/>
</dbReference>
<feature type="transmembrane region" description="Helical" evidence="7">
    <location>
        <begin position="6"/>
        <end position="38"/>
    </location>
</feature>
<proteinExistence type="inferred from homology"/>
<dbReference type="EMBL" id="BAAAFH010000003">
    <property type="protein sequence ID" value="GAA0873847.1"/>
    <property type="molecule type" value="Genomic_DNA"/>
</dbReference>
<dbReference type="Pfam" id="PF01899">
    <property type="entry name" value="MNHE"/>
    <property type="match status" value="1"/>
</dbReference>
<evidence type="ECO:0000256" key="7">
    <source>
        <dbReference type="SAM" id="Phobius"/>
    </source>
</evidence>
<dbReference type="RefSeq" id="WP_343784291.1">
    <property type="nucleotide sequence ID" value="NZ_BAAAFH010000003.1"/>
</dbReference>
<name>A0ABN1MKU0_9FLAO</name>
<keyword evidence="6 7" id="KW-0472">Membrane</keyword>
<evidence type="ECO:0000256" key="5">
    <source>
        <dbReference type="ARBA" id="ARBA00022989"/>
    </source>
</evidence>
<dbReference type="PANTHER" id="PTHR34584:SF1">
    <property type="entry name" value="NA(+)_H(+) ANTIPORTER SUBUNIT E1"/>
    <property type="match status" value="1"/>
</dbReference>
<gene>
    <name evidence="8" type="ORF">GCM10009118_02550</name>
</gene>
<evidence type="ECO:0000256" key="6">
    <source>
        <dbReference type="ARBA" id="ARBA00023136"/>
    </source>
</evidence>
<accession>A0ABN1MKU0</accession>
<comment type="subcellular location">
    <subcellularLocation>
        <location evidence="1">Cell membrane</location>
        <topology evidence="1">Multi-pass membrane protein</topology>
    </subcellularLocation>
</comment>
<evidence type="ECO:0000256" key="1">
    <source>
        <dbReference type="ARBA" id="ARBA00004651"/>
    </source>
</evidence>